<dbReference type="RefSeq" id="WP_148396059.1">
    <property type="nucleotide sequence ID" value="NZ_JAOSHN010000001.1"/>
</dbReference>
<name>A0A9J6QTE5_9FIRM</name>
<accession>A0A9J6QTE5</accession>
<dbReference type="Proteomes" id="UP001065549">
    <property type="component" value="Unassembled WGS sequence"/>
</dbReference>
<organism evidence="2 3">
    <name type="scientific">Hominibacterium faecale</name>
    <dbReference type="NCBI Taxonomy" id="2839743"/>
    <lineage>
        <taxon>Bacteria</taxon>
        <taxon>Bacillati</taxon>
        <taxon>Bacillota</taxon>
        <taxon>Clostridia</taxon>
        <taxon>Peptostreptococcales</taxon>
        <taxon>Anaerovoracaceae</taxon>
        <taxon>Hominibacterium</taxon>
    </lineage>
</organism>
<dbReference type="EMBL" id="JAOSHN010000005">
    <property type="protein sequence ID" value="MCU7379381.1"/>
    <property type="molecule type" value="Genomic_DNA"/>
</dbReference>
<proteinExistence type="predicted"/>
<protein>
    <submittedName>
        <fullName evidence="2">Uncharacterized protein</fullName>
    </submittedName>
</protein>
<keyword evidence="3" id="KW-1185">Reference proteome</keyword>
<dbReference type="EMBL" id="JAOSHN010000001">
    <property type="protein sequence ID" value="MCU7376832.1"/>
    <property type="molecule type" value="Genomic_DNA"/>
</dbReference>
<gene>
    <name evidence="1" type="ORF">OBO34_00510</name>
    <name evidence="2" type="ORF">OBO34_13605</name>
</gene>
<reference evidence="2" key="1">
    <citation type="submission" date="2022-09" db="EMBL/GenBank/DDBJ databases">
        <title>Culturomic study of gut microbiota in children with autism spectrum disorder.</title>
        <authorList>
            <person name="Efimov B.A."/>
            <person name="Chaplin A.V."/>
            <person name="Sokolova S.R."/>
            <person name="Pikina A.P."/>
            <person name="Korzhanova M."/>
            <person name="Belova V."/>
            <person name="Korostin D."/>
        </authorList>
    </citation>
    <scope>NUCLEOTIDE SEQUENCE</scope>
    <source>
        <strain evidence="2">ASD5510</strain>
    </source>
</reference>
<evidence type="ECO:0000313" key="3">
    <source>
        <dbReference type="Proteomes" id="UP001065549"/>
    </source>
</evidence>
<evidence type="ECO:0000313" key="2">
    <source>
        <dbReference type="EMBL" id="MCU7379381.1"/>
    </source>
</evidence>
<dbReference type="AlphaFoldDB" id="A0A9J6QTE5"/>
<sequence length="315" mass="36885">MEKKHTLKTSGITGVVSNKQNSFVIAEDQCLIKYDLRTDEPLKRLTAKEIIGLELDEKEEILYGFNAESIYLVELKSFDIIDIVTIRLPEEYDEWELKRCYHLEGHLFLLIILVLGDDGDRYAFLYDSDSAYMDLVYREDTDHSMWFDKCGGLRIIKNDEYRPKSDKNTISCERKQFYSDVFSVEIAISIFRADQMMVRKPGVLYYVDPNERFSLVMEDTHFKMQYVFVDNHSNEIIKRIPAPNRYCPMEATLIPECECLALEHTKKIVIFSIKELAFEVKAAVRIDLTFSPPLYFQDTEQLLILDLEEGTWIDV</sequence>
<comment type="caution">
    <text evidence="2">The sequence shown here is derived from an EMBL/GenBank/DDBJ whole genome shotgun (WGS) entry which is preliminary data.</text>
</comment>
<evidence type="ECO:0000313" key="1">
    <source>
        <dbReference type="EMBL" id="MCU7376832.1"/>
    </source>
</evidence>